<evidence type="ECO:0000256" key="7">
    <source>
        <dbReference type="SAM" id="MobiDB-lite"/>
    </source>
</evidence>
<evidence type="ECO:0000256" key="6">
    <source>
        <dbReference type="ARBA" id="ARBA00048439"/>
    </source>
</evidence>
<dbReference type="PANTHER" id="PTHR13615">
    <property type="entry name" value="GLYCOSYLTRANSFERASE-LIKE 1"/>
    <property type="match status" value="1"/>
</dbReference>
<sequence length="396" mass="44782">MRDDPHSHDPEPYGSNSHGSCSGGSCSGGPERPRALILSAYDVGSHRRWRQQLVACQPAYDWQVLTLPPRFFRWRIRGNALSWLREPALSRPWDLLVVTSMVDLATLKGLQPQLAKVPTLLYMHENQFAYPESAGQHQSIDPQLVNLYSAIAADRVAFNSEWNRQSFLTAVDALLRKLPDAVPAGVVDSIRAKSLILPVPLEDRLFVSRQHPHNRDEPHLLWNHRWEYDKAPGRLLALLQRLESQGQRFRLSVVGERFRSQPPEFEAIRSRFGHRLEHWGFLEDRDSYDTLLARADVVVSTALHDFQGLAMLEAMASGCLALAPDRLAYPEYVPEHQRYPSHPTDEGAEARAAAHCLTALLDADASPMPPRQWSLSHLGPRYRELLAELVAQQASE</sequence>
<dbReference type="InterPro" id="IPR022701">
    <property type="entry name" value="QTMAN_N"/>
</dbReference>
<evidence type="ECO:0000256" key="4">
    <source>
        <dbReference type="ARBA" id="ARBA00044517"/>
    </source>
</evidence>
<dbReference type="PANTHER" id="PTHR13615:SF3">
    <property type="entry name" value="GLYCOSYLTRANSFERASE-LIKE DOMAIN-CONTAINING PROTEIN 1"/>
    <property type="match status" value="1"/>
</dbReference>
<evidence type="ECO:0000313" key="11">
    <source>
        <dbReference type="Proteomes" id="UP001269819"/>
    </source>
</evidence>
<dbReference type="Gene3D" id="3.40.50.2000">
    <property type="entry name" value="Glycogen Phosphorylase B"/>
    <property type="match status" value="2"/>
</dbReference>
<comment type="catalytic activity">
    <reaction evidence="6">
        <text>queuosine(34) in tRNA(Asp) + GDP-alpha-D-mannose = O-4''-alpha-D-mannosylqueuosine(34) in tRNA(Asp) + GDP + H(+)</text>
        <dbReference type="Rhea" id="RHEA:12885"/>
        <dbReference type="Rhea" id="RHEA-COMP:18572"/>
        <dbReference type="Rhea" id="RHEA-COMP:18581"/>
        <dbReference type="ChEBI" id="CHEBI:15378"/>
        <dbReference type="ChEBI" id="CHEBI:57527"/>
        <dbReference type="ChEBI" id="CHEBI:58189"/>
        <dbReference type="ChEBI" id="CHEBI:194431"/>
        <dbReference type="ChEBI" id="CHEBI:194442"/>
        <dbReference type="EC" id="2.4.1.110"/>
    </reaction>
    <physiologicalReaction direction="left-to-right" evidence="6">
        <dbReference type="Rhea" id="RHEA:12886"/>
    </physiologicalReaction>
</comment>
<dbReference type="InterPro" id="IPR051862">
    <property type="entry name" value="GT-like_domain_containing_1"/>
</dbReference>
<reference evidence="10 11" key="1">
    <citation type="submission" date="2023-10" db="EMBL/GenBank/DDBJ databases">
        <title>Characteristics and mechanism of a salt-tolerant marine origin heterotrophic nitrifying- aerobic denitrifying bacteria Marinobacter xestospongiae HN1.</title>
        <authorList>
            <person name="Qi R."/>
        </authorList>
    </citation>
    <scope>NUCLEOTIDE SEQUENCE [LARGE SCALE GENOMIC DNA]</scope>
    <source>
        <strain evidence="10 11">HN1</strain>
    </source>
</reference>
<dbReference type="PROSITE" id="PS51257">
    <property type="entry name" value="PROKAR_LIPOPROTEIN"/>
    <property type="match status" value="1"/>
</dbReference>
<feature type="region of interest" description="Disordered" evidence="7">
    <location>
        <begin position="1"/>
        <end position="27"/>
    </location>
</feature>
<dbReference type="Proteomes" id="UP001269819">
    <property type="component" value="Unassembled WGS sequence"/>
</dbReference>
<dbReference type="InterPro" id="IPR001296">
    <property type="entry name" value="Glyco_trans_1"/>
</dbReference>
<evidence type="ECO:0000256" key="5">
    <source>
        <dbReference type="ARBA" id="ARBA00044539"/>
    </source>
</evidence>
<dbReference type="RefSeq" id="WP_316972576.1">
    <property type="nucleotide sequence ID" value="NZ_JAWIIJ010000002.1"/>
</dbReference>
<comment type="caution">
    <text evidence="10">The sequence shown here is derived from an EMBL/GenBank/DDBJ whole genome shotgun (WGS) entry which is preliminary data.</text>
</comment>
<dbReference type="SUPFAM" id="SSF53756">
    <property type="entry name" value="UDP-Glycosyltransferase/glycogen phosphorylase"/>
    <property type="match status" value="1"/>
</dbReference>
<organism evidence="10 11">
    <name type="scientific">Marinobacter xestospongiae</name>
    <dbReference type="NCBI Taxonomy" id="994319"/>
    <lineage>
        <taxon>Bacteria</taxon>
        <taxon>Pseudomonadati</taxon>
        <taxon>Pseudomonadota</taxon>
        <taxon>Gammaproteobacteria</taxon>
        <taxon>Pseudomonadales</taxon>
        <taxon>Marinobacteraceae</taxon>
        <taxon>Marinobacter</taxon>
    </lineage>
</organism>
<evidence type="ECO:0000256" key="2">
    <source>
        <dbReference type="ARBA" id="ARBA00022676"/>
    </source>
</evidence>
<feature type="domain" description="Glycosyl transferase family 1" evidence="8">
    <location>
        <begin position="208"/>
        <end position="337"/>
    </location>
</feature>
<proteinExistence type="inferred from homology"/>
<keyword evidence="2" id="KW-0328">Glycosyltransferase</keyword>
<name>A0ABU3VU06_9GAMM</name>
<protein>
    <recommendedName>
        <fullName evidence="5">tRNA-queuosine alpha-mannosyltransferase</fullName>
        <ecNumber evidence="4">2.4.1.110</ecNumber>
    </recommendedName>
</protein>
<comment type="similarity">
    <text evidence="1">Belongs to the glycosyltransferase group 1 family. Glycosyltransferase 4 subfamily.</text>
</comment>
<evidence type="ECO:0000259" key="8">
    <source>
        <dbReference type="Pfam" id="PF00534"/>
    </source>
</evidence>
<feature type="domain" description="tRNA-queuosine alpha-mannosyltransferase N-terminal" evidence="9">
    <location>
        <begin position="35"/>
        <end position="201"/>
    </location>
</feature>
<evidence type="ECO:0000256" key="3">
    <source>
        <dbReference type="ARBA" id="ARBA00022679"/>
    </source>
</evidence>
<accession>A0ABU3VU06</accession>
<dbReference type="EMBL" id="JAWIIJ010000002">
    <property type="protein sequence ID" value="MDV2077686.1"/>
    <property type="molecule type" value="Genomic_DNA"/>
</dbReference>
<dbReference type="EC" id="2.4.1.110" evidence="4"/>
<evidence type="ECO:0000313" key="10">
    <source>
        <dbReference type="EMBL" id="MDV2077686.1"/>
    </source>
</evidence>
<evidence type="ECO:0000259" key="9">
    <source>
        <dbReference type="Pfam" id="PF12038"/>
    </source>
</evidence>
<keyword evidence="11" id="KW-1185">Reference proteome</keyword>
<dbReference type="Pfam" id="PF00534">
    <property type="entry name" value="Glycos_transf_1"/>
    <property type="match status" value="1"/>
</dbReference>
<keyword evidence="3" id="KW-0808">Transferase</keyword>
<evidence type="ECO:0000256" key="1">
    <source>
        <dbReference type="ARBA" id="ARBA00009481"/>
    </source>
</evidence>
<feature type="compositionally biased region" description="Basic and acidic residues" evidence="7">
    <location>
        <begin position="1"/>
        <end position="11"/>
    </location>
</feature>
<gene>
    <name evidence="10" type="ORF">RYS15_03290</name>
</gene>
<dbReference type="Pfam" id="PF12038">
    <property type="entry name" value="QTMAN_N"/>
    <property type="match status" value="1"/>
</dbReference>